<evidence type="ECO:0000313" key="2">
    <source>
        <dbReference type="EMBL" id="MDT2667168.1"/>
    </source>
</evidence>
<feature type="domain" description="LicD/FKTN/FKRP nucleotidyltransferase" evidence="1">
    <location>
        <begin position="26"/>
        <end position="253"/>
    </location>
</feature>
<name>A0AAJ2IZ98_9LACT</name>
<reference evidence="2" key="1">
    <citation type="submission" date="2023-03" db="EMBL/GenBank/DDBJ databases">
        <authorList>
            <person name="Shen W."/>
            <person name="Cai J."/>
        </authorList>
    </citation>
    <scope>NUCLEOTIDE SEQUENCE</scope>
    <source>
        <strain evidence="2">Y3</strain>
    </source>
</reference>
<dbReference type="PANTHER" id="PTHR43404">
    <property type="entry name" value="LIPOPOLYSACCHARIDE CHOLINEPHOSPHOTRANSFERASE LICD"/>
    <property type="match status" value="1"/>
</dbReference>
<sequence length="278" mass="32938">MMKRLVSKEDVSKKQLDILEFIDTTCKENNIEYSLVGGSLLGAIRHKGFIPWDDDIDVMLTRDNYNKLMKVLMSKKDTRFTLIYYKNMKAYMPFTKLCDNETIIESKTENLNRGTGVFVDIFPYDFLPNEAKERNTFRSKILNKARYLSASKRGKFDYATAGTKSLFLAKVILFLPLHLIYLGKEEALAQKLDDAMQSYKASDSKYMGYILSRYREKEVFPKEIFEEYEDIQFENLKVRKIKNHDAYLEQLFGDYMILPPENQRETHDYYRFYWKEGK</sequence>
<dbReference type="InterPro" id="IPR052942">
    <property type="entry name" value="LPS_cholinephosphotransferase"/>
</dbReference>
<dbReference type="InterPro" id="IPR007074">
    <property type="entry name" value="LicD/FKTN/FKRP_NTP_transf"/>
</dbReference>
<dbReference type="GO" id="GO:0009100">
    <property type="term" value="P:glycoprotein metabolic process"/>
    <property type="evidence" value="ECO:0007669"/>
    <property type="project" value="UniProtKB-ARBA"/>
</dbReference>
<dbReference type="Proteomes" id="UP001257962">
    <property type="component" value="Unassembled WGS sequence"/>
</dbReference>
<organism evidence="2 3">
    <name type="scientific">Lactococcus petauri</name>
    <dbReference type="NCBI Taxonomy" id="1940789"/>
    <lineage>
        <taxon>Bacteria</taxon>
        <taxon>Bacillati</taxon>
        <taxon>Bacillota</taxon>
        <taxon>Bacilli</taxon>
        <taxon>Lactobacillales</taxon>
        <taxon>Streptococcaceae</taxon>
        <taxon>Lactococcus</taxon>
    </lineage>
</organism>
<dbReference type="RefSeq" id="WP_311792618.1">
    <property type="nucleotide sequence ID" value="NZ_JARPXS010000006.1"/>
</dbReference>
<comment type="caution">
    <text evidence="2">The sequence shown here is derived from an EMBL/GenBank/DDBJ whole genome shotgun (WGS) entry which is preliminary data.</text>
</comment>
<evidence type="ECO:0000259" key="1">
    <source>
        <dbReference type="Pfam" id="PF04991"/>
    </source>
</evidence>
<accession>A0AAJ2IZ98</accession>
<dbReference type="EMBL" id="JARPYC010000006">
    <property type="protein sequence ID" value="MDT2667168.1"/>
    <property type="molecule type" value="Genomic_DNA"/>
</dbReference>
<protein>
    <submittedName>
        <fullName evidence="2">LicD family protein</fullName>
    </submittedName>
</protein>
<dbReference type="AlphaFoldDB" id="A0AAJ2IZ98"/>
<dbReference type="Pfam" id="PF04991">
    <property type="entry name" value="LicD"/>
    <property type="match status" value="1"/>
</dbReference>
<proteinExistence type="predicted"/>
<evidence type="ECO:0000313" key="3">
    <source>
        <dbReference type="Proteomes" id="UP001257962"/>
    </source>
</evidence>
<gene>
    <name evidence="2" type="ORF">P7D34_07935</name>
</gene>
<dbReference type="PANTHER" id="PTHR43404:SF2">
    <property type="entry name" value="LIPOPOLYSACCHARIDE CHOLINEPHOSPHOTRANSFERASE LICD"/>
    <property type="match status" value="1"/>
</dbReference>